<dbReference type="SFLD" id="SFLDG01129">
    <property type="entry name" value="C1.5:_HAD__Beta-PGM__Phosphata"/>
    <property type="match status" value="1"/>
</dbReference>
<dbReference type="InterPro" id="IPR006439">
    <property type="entry name" value="HAD-SF_hydro_IA"/>
</dbReference>
<dbReference type="SFLD" id="SFLDS00003">
    <property type="entry name" value="Haloacid_Dehalogenase"/>
    <property type="match status" value="1"/>
</dbReference>
<evidence type="ECO:0000256" key="1">
    <source>
        <dbReference type="SAM" id="MobiDB-lite"/>
    </source>
</evidence>
<dbReference type="InterPro" id="IPR023214">
    <property type="entry name" value="HAD_sf"/>
</dbReference>
<accession>A0A7T7S1B5</accession>
<dbReference type="KEGG" id="awe:JG540_08575"/>
<dbReference type="Pfam" id="PF00702">
    <property type="entry name" value="Hydrolase"/>
    <property type="match status" value="1"/>
</dbReference>
<dbReference type="EMBL" id="CP066802">
    <property type="protein sequence ID" value="QQM67078.1"/>
    <property type="molecule type" value="Genomic_DNA"/>
</dbReference>
<reference evidence="2 3" key="1">
    <citation type="submission" date="2020-12" db="EMBL/GenBank/DDBJ databases">
        <authorList>
            <person name="Zhou J."/>
        </authorList>
    </citation>
    <scope>NUCLEOTIDE SEQUENCE [LARGE SCALE GENOMIC DNA]</scope>
    <source>
        <strain evidence="2 3">CCUG 61299</strain>
    </source>
</reference>
<evidence type="ECO:0000313" key="2">
    <source>
        <dbReference type="EMBL" id="QQM67078.1"/>
    </source>
</evidence>
<organism evidence="2 3">
    <name type="scientific">Actinomyces weissii</name>
    <dbReference type="NCBI Taxonomy" id="675090"/>
    <lineage>
        <taxon>Bacteria</taxon>
        <taxon>Bacillati</taxon>
        <taxon>Actinomycetota</taxon>
        <taxon>Actinomycetes</taxon>
        <taxon>Actinomycetales</taxon>
        <taxon>Actinomycetaceae</taxon>
        <taxon>Actinomyces</taxon>
    </lineage>
</organism>
<dbReference type="InterPro" id="IPR036412">
    <property type="entry name" value="HAD-like_sf"/>
</dbReference>
<keyword evidence="2" id="KW-0378">Hydrolase</keyword>
<dbReference type="Proteomes" id="UP000595895">
    <property type="component" value="Chromosome"/>
</dbReference>
<protein>
    <submittedName>
        <fullName evidence="2">HAD-IA family hydrolase</fullName>
    </submittedName>
</protein>
<evidence type="ECO:0000313" key="3">
    <source>
        <dbReference type="Proteomes" id="UP000595895"/>
    </source>
</evidence>
<dbReference type="AlphaFoldDB" id="A0A7T7S1B5"/>
<dbReference type="GO" id="GO:0016787">
    <property type="term" value="F:hydrolase activity"/>
    <property type="evidence" value="ECO:0007669"/>
    <property type="project" value="UniProtKB-KW"/>
</dbReference>
<dbReference type="Gene3D" id="3.40.50.1000">
    <property type="entry name" value="HAD superfamily/HAD-like"/>
    <property type="match status" value="1"/>
</dbReference>
<proteinExistence type="predicted"/>
<name>A0A7T7S1B5_9ACTO</name>
<dbReference type="SUPFAM" id="SSF56784">
    <property type="entry name" value="HAD-like"/>
    <property type="match status" value="1"/>
</dbReference>
<feature type="region of interest" description="Disordered" evidence="1">
    <location>
        <begin position="1"/>
        <end position="24"/>
    </location>
</feature>
<dbReference type="NCBIfam" id="TIGR01509">
    <property type="entry name" value="HAD-SF-IA-v3"/>
    <property type="match status" value="1"/>
</dbReference>
<sequence>MTTSAWEDVPVSSPTPPAPTSTSLGGIGPAVVPLPPAATSPVRVVLLDADGVLQLIGTPWEQALEEGGGPGFAAALLAGEEDALSGRESLSSLLARLRARLQVPRSTTELLDLWWQAVPDPVAWAVVRELRAAGYLTVLATNQQWERRAWMRERLGYDGLCDVDAYSCEVGVAKPAPEYFLRVLARVGMSRQEASQALFVDDNAQNIAAARQLGLRTLHHPADAGGAVLRDGLRTVLSPAA</sequence>
<dbReference type="PANTHER" id="PTHR43611">
    <property type="entry name" value="ALPHA-D-GLUCOSE 1-PHOSPHATE PHOSPHATASE"/>
    <property type="match status" value="1"/>
</dbReference>
<gene>
    <name evidence="2" type="ORF">JG540_08575</name>
</gene>
<dbReference type="PANTHER" id="PTHR43611:SF3">
    <property type="entry name" value="FLAVIN MONONUCLEOTIDE HYDROLASE 1, CHLOROPLATIC"/>
    <property type="match status" value="1"/>
</dbReference>
<keyword evidence="3" id="KW-1185">Reference proteome</keyword>